<protein>
    <submittedName>
        <fullName evidence="2">Uncharacterized protein</fullName>
    </submittedName>
</protein>
<accession>A0A4Z1HK95</accession>
<sequence>MIFSSSLHPDYSLFSGVTERQLLKSIKKKRSGPVTLHRLYIPVLQIVNSIMSDPVPPSNSLSRTIFYNFNRTRSEGIRCPAERGFEKVIYELSTIEKESIRVAILDPSSWRYFDSNKNYEIARVFPNLKEIIFVCAKPENLDKYSMRRSALQLRPLRPGKYVQSGPRRQYLTERRSLRIEKLIRKQRGKPLETDDDEEEEEGEDEESNDDFSGDGDEKHKYAEEEDPTDDTGQGENGFGDYLR</sequence>
<name>A0A4Z1HK95_9HELO</name>
<proteinExistence type="predicted"/>
<evidence type="ECO:0000313" key="3">
    <source>
        <dbReference type="Proteomes" id="UP000297527"/>
    </source>
</evidence>
<evidence type="ECO:0000313" key="2">
    <source>
        <dbReference type="EMBL" id="TGO49516.1"/>
    </source>
</evidence>
<comment type="caution">
    <text evidence="2">The sequence shown here is derived from an EMBL/GenBank/DDBJ whole genome shotgun (WGS) entry which is preliminary data.</text>
</comment>
<dbReference type="Proteomes" id="UP000297527">
    <property type="component" value="Unassembled WGS sequence"/>
</dbReference>
<feature type="compositionally biased region" description="Acidic residues" evidence="1">
    <location>
        <begin position="193"/>
        <end position="214"/>
    </location>
</feature>
<feature type="region of interest" description="Disordered" evidence="1">
    <location>
        <begin position="185"/>
        <end position="243"/>
    </location>
</feature>
<evidence type="ECO:0000256" key="1">
    <source>
        <dbReference type="SAM" id="MobiDB-lite"/>
    </source>
</evidence>
<gene>
    <name evidence="2" type="ORF">BCON_0208g00190</name>
</gene>
<reference evidence="2 3" key="1">
    <citation type="submission" date="2017-12" db="EMBL/GenBank/DDBJ databases">
        <title>Comparative genomics of Botrytis spp.</title>
        <authorList>
            <person name="Valero-Jimenez C.A."/>
            <person name="Tapia P."/>
            <person name="Veloso J."/>
            <person name="Silva-Moreno E."/>
            <person name="Staats M."/>
            <person name="Valdes J.H."/>
            <person name="Van Kan J.A.L."/>
        </authorList>
    </citation>
    <scope>NUCLEOTIDE SEQUENCE [LARGE SCALE GENOMIC DNA]</scope>
    <source>
        <strain evidence="2 3">MUCL11595</strain>
    </source>
</reference>
<dbReference type="AlphaFoldDB" id="A0A4Z1HK95"/>
<dbReference type="OrthoDB" id="3556394at2759"/>
<keyword evidence="3" id="KW-1185">Reference proteome</keyword>
<organism evidence="2 3">
    <name type="scientific">Botryotinia convoluta</name>
    <dbReference type="NCBI Taxonomy" id="54673"/>
    <lineage>
        <taxon>Eukaryota</taxon>
        <taxon>Fungi</taxon>
        <taxon>Dikarya</taxon>
        <taxon>Ascomycota</taxon>
        <taxon>Pezizomycotina</taxon>
        <taxon>Leotiomycetes</taxon>
        <taxon>Helotiales</taxon>
        <taxon>Sclerotiniaceae</taxon>
        <taxon>Botryotinia</taxon>
    </lineage>
</organism>
<dbReference type="EMBL" id="PQXN01000207">
    <property type="protein sequence ID" value="TGO49516.1"/>
    <property type="molecule type" value="Genomic_DNA"/>
</dbReference>